<feature type="compositionally biased region" description="Basic and acidic residues" evidence="1">
    <location>
        <begin position="700"/>
        <end position="711"/>
    </location>
</feature>
<evidence type="ECO:0000259" key="2">
    <source>
        <dbReference type="Pfam" id="PF20998"/>
    </source>
</evidence>
<dbReference type="Proteomes" id="UP000286097">
    <property type="component" value="Unassembled WGS sequence"/>
</dbReference>
<feature type="region of interest" description="Disordered" evidence="1">
    <location>
        <begin position="91"/>
        <end position="110"/>
    </location>
</feature>
<feature type="compositionally biased region" description="Basic and acidic residues" evidence="1">
    <location>
        <begin position="91"/>
        <end position="104"/>
    </location>
</feature>
<sequence length="808" mass="89431">MELDQAISLWRGRAADATLLGATTCVSKDSNRLVLLTSAEDVREICAPTRKCINHWTFRAGSAHALHVAAVRHAHSRLFFGVCGAPGVSESKKARQARRQEDNKTTTLPANEGLTVWRDTDLDVAKWRRTPLHSSCKVFTLLTHVKLKEEVIVVFQDGSFVAYDEDLNRGVHSDDVKEAVAVEGDEDEDDDQEEAVMWAYLETDNRSSLKGGLFLSILLHKSDKQLELLVYQITFPSTTRSMGGVLSVVLLIRHRVVLPDNEDLSSCAFHPETFSYSLIGRSGCWQSLRFSRDALTNAVTLVASHQMPNLGSAEADSSPVHKKRKLQAVNKAGSGYLVSGIGHATYLISLSLDAPLKITAWDSKFAVPVSRTEINVATENDNESSVVIGRSSRDGVGKPIQIVNVGTGDAVFAIYERSAFLIHVRNKNSTLASVLGATASSDLTSSKHLATPAMPNSVIQWKNVTATSSVNNDILDAETWKSNMCSDDDYERQLIADLLNPQVTATATEFTNRLGKALMKLKTKRTKCKDENELSYRLLQAVTQRCLNSTDLGLWTTLEQMLLTDRLSARAEPTLLPTLMKHNQFALLECAMVHLIDIDERSIVRLLKYFIHKSSSPSFIKFVTKQVKVQNKKASKEVDAIAACERYAVALLGLPTNSVFLHRAIREFKLEEVLLLLAICKKLLLVHTTGDDGDDEEEPIEKPKKSADKTTIAEKKNATHFTPLPSASHCCMWICALLDAHLLALIQRASQNSEICRTLHQLNELVQLLVRTNAQYESVHGVLSNFLSGVRLPQAPGLSDYTIEELRL</sequence>
<accession>A0A3R7WU73</accession>
<dbReference type="Pfam" id="PF20998">
    <property type="entry name" value="Nol11_C"/>
    <property type="match status" value="1"/>
</dbReference>
<gene>
    <name evidence="3" type="ORF">DD237_001307</name>
</gene>
<dbReference type="EMBL" id="QKXF01000085">
    <property type="protein sequence ID" value="RQM17964.1"/>
    <property type="molecule type" value="Genomic_DNA"/>
</dbReference>
<organism evidence="3 4">
    <name type="scientific">Peronospora effusa</name>
    <dbReference type="NCBI Taxonomy" id="542832"/>
    <lineage>
        <taxon>Eukaryota</taxon>
        <taxon>Sar</taxon>
        <taxon>Stramenopiles</taxon>
        <taxon>Oomycota</taxon>
        <taxon>Peronosporomycetes</taxon>
        <taxon>Peronosporales</taxon>
        <taxon>Peronosporaceae</taxon>
        <taxon>Peronospora</taxon>
    </lineage>
</organism>
<dbReference type="PANTHER" id="PTHR15633">
    <property type="entry name" value="NUCLEOLAR PROTEIN 11"/>
    <property type="match status" value="1"/>
</dbReference>
<proteinExistence type="predicted"/>
<dbReference type="AlphaFoldDB" id="A0A3R7WU73"/>
<comment type="caution">
    <text evidence="3">The sequence shown here is derived from an EMBL/GenBank/DDBJ whole genome shotgun (WGS) entry which is preliminary data.</text>
</comment>
<dbReference type="GO" id="GO:0005730">
    <property type="term" value="C:nucleolus"/>
    <property type="evidence" value="ECO:0007669"/>
    <property type="project" value="TreeGrafter"/>
</dbReference>
<name>A0A3R7WU73_9STRA</name>
<protein>
    <recommendedName>
        <fullName evidence="2">Nucleolar protein 11 C-terminal domain-containing protein</fullName>
    </recommendedName>
</protein>
<dbReference type="GO" id="GO:0003723">
    <property type="term" value="F:RNA binding"/>
    <property type="evidence" value="ECO:0007669"/>
    <property type="project" value="TreeGrafter"/>
</dbReference>
<dbReference type="InterPro" id="IPR048897">
    <property type="entry name" value="Nol11_C"/>
</dbReference>
<dbReference type="GO" id="GO:0030490">
    <property type="term" value="P:maturation of SSU-rRNA"/>
    <property type="evidence" value="ECO:0007669"/>
    <property type="project" value="InterPro"/>
</dbReference>
<dbReference type="VEuPathDB" id="FungiDB:DD237_001307"/>
<reference evidence="3 4" key="1">
    <citation type="submission" date="2018-06" db="EMBL/GenBank/DDBJ databases">
        <title>Comparative genomics of downy mildews reveals potential adaptations to biotrophy.</title>
        <authorList>
            <person name="Fletcher K."/>
            <person name="Klosterman S.J."/>
            <person name="Derevnina L."/>
            <person name="Martin F."/>
            <person name="Koike S."/>
            <person name="Reyes Chin-Wo S."/>
            <person name="Mou B."/>
            <person name="Michelmore R."/>
        </authorList>
    </citation>
    <scope>NUCLEOTIDE SEQUENCE [LARGE SCALE GENOMIC DNA]</scope>
    <source>
        <strain evidence="3 4">R13</strain>
    </source>
</reference>
<feature type="domain" description="Nucleolar protein 11 C-terminal" evidence="2">
    <location>
        <begin position="722"/>
        <end position="808"/>
    </location>
</feature>
<evidence type="ECO:0000256" key="1">
    <source>
        <dbReference type="SAM" id="MobiDB-lite"/>
    </source>
</evidence>
<dbReference type="PANTHER" id="PTHR15633:SF2">
    <property type="entry name" value="NUCLEOLAR PROTEIN 11"/>
    <property type="match status" value="1"/>
</dbReference>
<evidence type="ECO:0000313" key="4">
    <source>
        <dbReference type="Proteomes" id="UP000286097"/>
    </source>
</evidence>
<dbReference type="InterPro" id="IPR042859">
    <property type="entry name" value="NOL11"/>
</dbReference>
<evidence type="ECO:0000313" key="3">
    <source>
        <dbReference type="EMBL" id="RQM17964.1"/>
    </source>
</evidence>
<feature type="region of interest" description="Disordered" evidence="1">
    <location>
        <begin position="690"/>
        <end position="711"/>
    </location>
</feature>